<organism evidence="2 3">
    <name type="scientific">Flexivirga caeni</name>
    <dbReference type="NCBI Taxonomy" id="2294115"/>
    <lineage>
        <taxon>Bacteria</taxon>
        <taxon>Bacillati</taxon>
        <taxon>Actinomycetota</taxon>
        <taxon>Actinomycetes</taxon>
        <taxon>Micrococcales</taxon>
        <taxon>Dermacoccaceae</taxon>
        <taxon>Flexivirga</taxon>
    </lineage>
</organism>
<dbReference type="EMBL" id="RJJQ01000011">
    <property type="protein sequence ID" value="RNI21276.1"/>
    <property type="molecule type" value="Genomic_DNA"/>
</dbReference>
<proteinExistence type="predicted"/>
<evidence type="ECO:0000256" key="1">
    <source>
        <dbReference type="SAM" id="MobiDB-lite"/>
    </source>
</evidence>
<keyword evidence="3" id="KW-1185">Reference proteome</keyword>
<protein>
    <submittedName>
        <fullName evidence="2">Uncharacterized protein</fullName>
    </submittedName>
</protein>
<dbReference type="Proteomes" id="UP000271678">
    <property type="component" value="Unassembled WGS sequence"/>
</dbReference>
<comment type="caution">
    <text evidence="2">The sequence shown here is derived from an EMBL/GenBank/DDBJ whole genome shotgun (WGS) entry which is preliminary data.</text>
</comment>
<evidence type="ECO:0000313" key="2">
    <source>
        <dbReference type="EMBL" id="RNI21276.1"/>
    </source>
</evidence>
<feature type="region of interest" description="Disordered" evidence="1">
    <location>
        <begin position="70"/>
        <end position="96"/>
    </location>
</feature>
<gene>
    <name evidence="2" type="ORF">EFY87_11305</name>
</gene>
<accession>A0A3M9M705</accession>
<sequence length="120" mass="12403">MRAGDTLTAWVVVDNASGHALQFLGCGPPFDLLLGDSNYQQQAVQPLCAEQITIPTGNSSYRTSIMASYSTCSPESDQDTPACGPDGNPPPLPAGHYTVSSVAVSPKLPVPPSVALTVMG</sequence>
<evidence type="ECO:0000313" key="3">
    <source>
        <dbReference type="Proteomes" id="UP000271678"/>
    </source>
</evidence>
<dbReference type="AlphaFoldDB" id="A0A3M9M705"/>
<reference evidence="2 3" key="1">
    <citation type="submission" date="2018-11" db="EMBL/GenBank/DDBJ databases">
        <title>Draft genome of Simplicispira Flexivirga sp. BO-16.</title>
        <authorList>
            <person name="Im W.T."/>
        </authorList>
    </citation>
    <scope>NUCLEOTIDE SEQUENCE [LARGE SCALE GENOMIC DNA]</scope>
    <source>
        <strain evidence="2 3">BO-16</strain>
    </source>
</reference>
<name>A0A3M9M705_9MICO</name>